<protein>
    <submittedName>
        <fullName evidence="2">Uncharacterized protein</fullName>
    </submittedName>
</protein>
<gene>
    <name evidence="2" type="ORF">ANN_14087</name>
</gene>
<dbReference type="PANTHER" id="PTHR47326:SF1">
    <property type="entry name" value="HTH PSQ-TYPE DOMAIN-CONTAINING PROTEIN"/>
    <property type="match status" value="1"/>
</dbReference>
<dbReference type="Proteomes" id="UP001148838">
    <property type="component" value="Unassembled WGS sequence"/>
</dbReference>
<name>A0ABQ8SVB5_PERAM</name>
<feature type="region of interest" description="Disordered" evidence="1">
    <location>
        <begin position="218"/>
        <end position="237"/>
    </location>
</feature>
<dbReference type="Gene3D" id="3.30.420.10">
    <property type="entry name" value="Ribonuclease H-like superfamily/Ribonuclease H"/>
    <property type="match status" value="1"/>
</dbReference>
<evidence type="ECO:0000313" key="3">
    <source>
        <dbReference type="Proteomes" id="UP001148838"/>
    </source>
</evidence>
<dbReference type="InterPro" id="IPR036397">
    <property type="entry name" value="RNaseH_sf"/>
</dbReference>
<evidence type="ECO:0000313" key="2">
    <source>
        <dbReference type="EMBL" id="KAJ4438148.1"/>
    </source>
</evidence>
<keyword evidence="3" id="KW-1185">Reference proteome</keyword>
<dbReference type="EMBL" id="JAJSOF020000019">
    <property type="protein sequence ID" value="KAJ4438148.1"/>
    <property type="molecule type" value="Genomic_DNA"/>
</dbReference>
<feature type="compositionally biased region" description="Basic and acidic residues" evidence="1">
    <location>
        <begin position="227"/>
        <end position="237"/>
    </location>
</feature>
<reference evidence="2 3" key="1">
    <citation type="journal article" date="2022" name="Allergy">
        <title>Genome assembly and annotation of Periplaneta americana reveal a comprehensive cockroach allergen profile.</title>
        <authorList>
            <person name="Wang L."/>
            <person name="Xiong Q."/>
            <person name="Saelim N."/>
            <person name="Wang L."/>
            <person name="Nong W."/>
            <person name="Wan A.T."/>
            <person name="Shi M."/>
            <person name="Liu X."/>
            <person name="Cao Q."/>
            <person name="Hui J.H.L."/>
            <person name="Sookrung N."/>
            <person name="Leung T.F."/>
            <person name="Tungtrongchitr A."/>
            <person name="Tsui S.K.W."/>
        </authorList>
    </citation>
    <scope>NUCLEOTIDE SEQUENCE [LARGE SCALE GENOMIC DNA]</scope>
    <source>
        <strain evidence="2">PWHHKU_190912</strain>
    </source>
</reference>
<sequence length="237" mass="27646">MASSTTGTGHRRSHFSAGWGTTPLALRCQKRTEYTTSKEMDGRAGRKDLECLHWPLRSPDPTPCDFFLWGFIKQQVYQPPLPPTIEDLRVRITEAIALVDGPMLQRIWQEIDYRLDVCRVTQGAHIEHIECNIRKEEVQPKSSENEDTKAIENSISDIQEAHEEEQQRSNNVGKDRKDVASLLQEILHRPSTPKRKFKRKFMITCIAWKDLLQAKETKKKNRRKLKWKENAREKKVN</sequence>
<comment type="caution">
    <text evidence="2">The sequence shown here is derived from an EMBL/GenBank/DDBJ whole genome shotgun (WGS) entry which is preliminary data.</text>
</comment>
<proteinExistence type="predicted"/>
<accession>A0ABQ8SVB5</accession>
<organism evidence="2 3">
    <name type="scientific">Periplaneta americana</name>
    <name type="common">American cockroach</name>
    <name type="synonym">Blatta americana</name>
    <dbReference type="NCBI Taxonomy" id="6978"/>
    <lineage>
        <taxon>Eukaryota</taxon>
        <taxon>Metazoa</taxon>
        <taxon>Ecdysozoa</taxon>
        <taxon>Arthropoda</taxon>
        <taxon>Hexapoda</taxon>
        <taxon>Insecta</taxon>
        <taxon>Pterygota</taxon>
        <taxon>Neoptera</taxon>
        <taxon>Polyneoptera</taxon>
        <taxon>Dictyoptera</taxon>
        <taxon>Blattodea</taxon>
        <taxon>Blattoidea</taxon>
        <taxon>Blattidae</taxon>
        <taxon>Blattinae</taxon>
        <taxon>Periplaneta</taxon>
    </lineage>
</organism>
<dbReference type="PANTHER" id="PTHR47326">
    <property type="entry name" value="TRANSPOSABLE ELEMENT TC3 TRANSPOSASE-LIKE PROTEIN"/>
    <property type="match status" value="1"/>
</dbReference>
<evidence type="ECO:0000256" key="1">
    <source>
        <dbReference type="SAM" id="MobiDB-lite"/>
    </source>
</evidence>